<proteinExistence type="predicted"/>
<dbReference type="InterPro" id="IPR043452">
    <property type="entry name" value="BZIP46-like"/>
</dbReference>
<feature type="region of interest" description="Disordered" evidence="4">
    <location>
        <begin position="70"/>
        <end position="135"/>
    </location>
</feature>
<reference evidence="6" key="2">
    <citation type="submission" date="2021-03" db="UniProtKB">
        <authorList>
            <consortium name="EnsemblPlants"/>
        </authorList>
    </citation>
    <scope>IDENTIFICATION</scope>
</reference>
<dbReference type="GO" id="GO:0003677">
    <property type="term" value="F:DNA binding"/>
    <property type="evidence" value="ECO:0007669"/>
    <property type="project" value="UniProtKB-KW"/>
</dbReference>
<feature type="domain" description="BZIP" evidence="5">
    <location>
        <begin position="64"/>
        <end position="114"/>
    </location>
</feature>
<evidence type="ECO:0000313" key="7">
    <source>
        <dbReference type="Proteomes" id="UP000596660"/>
    </source>
</evidence>
<dbReference type="AlphaFoldDB" id="A0A803LST1"/>
<evidence type="ECO:0000313" key="6">
    <source>
        <dbReference type="EnsemblPlants" id="AUR62018275-RA:cds"/>
    </source>
</evidence>
<name>A0A803LST1_CHEQI</name>
<dbReference type="PROSITE" id="PS50217">
    <property type="entry name" value="BZIP"/>
    <property type="match status" value="1"/>
</dbReference>
<dbReference type="Proteomes" id="UP000596660">
    <property type="component" value="Unplaced"/>
</dbReference>
<dbReference type="SMR" id="A0A803LST1"/>
<accession>A0A803LST1</accession>
<dbReference type="InterPro" id="IPR046347">
    <property type="entry name" value="bZIP_sf"/>
</dbReference>
<dbReference type="GO" id="GO:0045893">
    <property type="term" value="P:positive regulation of DNA-templated transcription"/>
    <property type="evidence" value="ECO:0007669"/>
    <property type="project" value="InterPro"/>
</dbReference>
<organism evidence="6 7">
    <name type="scientific">Chenopodium quinoa</name>
    <name type="common">Quinoa</name>
    <dbReference type="NCBI Taxonomy" id="63459"/>
    <lineage>
        <taxon>Eukaryota</taxon>
        <taxon>Viridiplantae</taxon>
        <taxon>Streptophyta</taxon>
        <taxon>Embryophyta</taxon>
        <taxon>Tracheophyta</taxon>
        <taxon>Spermatophyta</taxon>
        <taxon>Magnoliopsida</taxon>
        <taxon>eudicotyledons</taxon>
        <taxon>Gunneridae</taxon>
        <taxon>Pentapetalae</taxon>
        <taxon>Caryophyllales</taxon>
        <taxon>Chenopodiaceae</taxon>
        <taxon>Chenopodioideae</taxon>
        <taxon>Atripliceae</taxon>
        <taxon>Chenopodium</taxon>
    </lineage>
</organism>
<protein>
    <recommendedName>
        <fullName evidence="5">BZIP domain-containing protein</fullName>
    </recommendedName>
</protein>
<dbReference type="SMART" id="SM00338">
    <property type="entry name" value="BRLZ"/>
    <property type="match status" value="1"/>
</dbReference>
<evidence type="ECO:0000256" key="3">
    <source>
        <dbReference type="ARBA" id="ARBA00023242"/>
    </source>
</evidence>
<dbReference type="Gene3D" id="1.20.5.170">
    <property type="match status" value="1"/>
</dbReference>
<dbReference type="GO" id="GO:0005634">
    <property type="term" value="C:nucleus"/>
    <property type="evidence" value="ECO:0007669"/>
    <property type="project" value="UniProtKB-SubCell"/>
</dbReference>
<keyword evidence="3" id="KW-0539">Nucleus</keyword>
<dbReference type="PROSITE" id="PS00036">
    <property type="entry name" value="BZIP_BASIC"/>
    <property type="match status" value="1"/>
</dbReference>
<reference evidence="6" key="1">
    <citation type="journal article" date="2017" name="Nature">
        <title>The genome of Chenopodium quinoa.</title>
        <authorList>
            <person name="Jarvis D.E."/>
            <person name="Ho Y.S."/>
            <person name="Lightfoot D.J."/>
            <person name="Schmoeckel S.M."/>
            <person name="Li B."/>
            <person name="Borm T.J.A."/>
            <person name="Ohyanagi H."/>
            <person name="Mineta K."/>
            <person name="Michell C.T."/>
            <person name="Saber N."/>
            <person name="Kharbatia N.M."/>
            <person name="Rupper R.R."/>
            <person name="Sharp A.R."/>
            <person name="Dally N."/>
            <person name="Boughton B.A."/>
            <person name="Woo Y.H."/>
            <person name="Gao G."/>
            <person name="Schijlen E.G.W.M."/>
            <person name="Guo X."/>
            <person name="Momin A.A."/>
            <person name="Negrao S."/>
            <person name="Al-Babili S."/>
            <person name="Gehring C."/>
            <person name="Roessner U."/>
            <person name="Jung C."/>
            <person name="Murphy K."/>
            <person name="Arold S.T."/>
            <person name="Gojobori T."/>
            <person name="van der Linden C.G."/>
            <person name="van Loo E.N."/>
            <person name="Jellen E.N."/>
            <person name="Maughan P.J."/>
            <person name="Tester M."/>
        </authorList>
    </citation>
    <scope>NUCLEOTIDE SEQUENCE [LARGE SCALE GENOMIC DNA]</scope>
    <source>
        <strain evidence="6">cv. PI 614886</strain>
    </source>
</reference>
<dbReference type="Gramene" id="AUR62018275-RA">
    <property type="protein sequence ID" value="AUR62018275-RA:cds"/>
    <property type="gene ID" value="AUR62018275"/>
</dbReference>
<evidence type="ECO:0000256" key="2">
    <source>
        <dbReference type="ARBA" id="ARBA00023125"/>
    </source>
</evidence>
<keyword evidence="7" id="KW-1185">Reference proteome</keyword>
<dbReference type="PANTHER" id="PTHR22952:SF175">
    <property type="entry name" value="PROTEIN ABSCISIC ACID-INSENSITIVE 5"/>
    <property type="match status" value="1"/>
</dbReference>
<evidence type="ECO:0000256" key="1">
    <source>
        <dbReference type="ARBA" id="ARBA00004123"/>
    </source>
</evidence>
<dbReference type="PANTHER" id="PTHR22952">
    <property type="entry name" value="CAMP-RESPONSE ELEMENT BINDING PROTEIN-RELATED"/>
    <property type="match status" value="1"/>
</dbReference>
<sequence>MFKKEFLNSLNTPGFISSLNSPFEALATVAVSSSATSLLNSTCFSVKNKRMSEDQNIVDGEIGVDRRHKRMMKNRESAARSRARRQAYTSQLEREHAELKEENAKLRKQQQMLSLSIPVEMPRKRSHSRSSTAPL</sequence>
<comment type="subcellular location">
    <subcellularLocation>
        <location evidence="1">Nucleus</location>
    </subcellularLocation>
</comment>
<gene>
    <name evidence="6" type="primary">LOC110735198</name>
</gene>
<dbReference type="RefSeq" id="XP_021771062.1">
    <property type="nucleotide sequence ID" value="XM_021915370.1"/>
</dbReference>
<dbReference type="GO" id="GO:0003700">
    <property type="term" value="F:DNA-binding transcription factor activity"/>
    <property type="evidence" value="ECO:0007669"/>
    <property type="project" value="InterPro"/>
</dbReference>
<dbReference type="EnsemblPlants" id="AUR62018275-RA">
    <property type="protein sequence ID" value="AUR62018275-RA:cds"/>
    <property type="gene ID" value="AUR62018275"/>
</dbReference>
<dbReference type="Pfam" id="PF00170">
    <property type="entry name" value="bZIP_1"/>
    <property type="match status" value="1"/>
</dbReference>
<dbReference type="InterPro" id="IPR004827">
    <property type="entry name" value="bZIP"/>
</dbReference>
<evidence type="ECO:0000259" key="5">
    <source>
        <dbReference type="PROSITE" id="PS50217"/>
    </source>
</evidence>
<dbReference type="FunFam" id="1.20.5.170:FF:000036">
    <property type="entry name" value="ABSCISIC ACID-INSENSITIVE 5-like protein 2"/>
    <property type="match status" value="1"/>
</dbReference>
<keyword evidence="2" id="KW-0238">DNA-binding</keyword>
<feature type="compositionally biased region" description="Basic and acidic residues" evidence="4">
    <location>
        <begin position="92"/>
        <end position="105"/>
    </location>
</feature>
<evidence type="ECO:0000256" key="4">
    <source>
        <dbReference type="SAM" id="MobiDB-lite"/>
    </source>
</evidence>
<dbReference type="GeneID" id="110735198"/>
<dbReference type="SUPFAM" id="SSF57959">
    <property type="entry name" value="Leucine zipper domain"/>
    <property type="match status" value="1"/>
</dbReference>